<dbReference type="Gene3D" id="3.90.180.10">
    <property type="entry name" value="Medium-chain alcohol dehydrogenases, catalytic domain"/>
    <property type="match status" value="1"/>
</dbReference>
<proteinExistence type="inferred from homology"/>
<evidence type="ECO:0000313" key="6">
    <source>
        <dbReference type="Proteomes" id="UP000094336"/>
    </source>
</evidence>
<accession>A0A1E3QLU5</accession>
<name>A0A1E3QLU5_9ASCO</name>
<gene>
    <name evidence="5" type="ORF">BABINDRAFT_162369</name>
</gene>
<evidence type="ECO:0000313" key="5">
    <source>
        <dbReference type="EMBL" id="ODQ78663.1"/>
    </source>
</evidence>
<dbReference type="InterPro" id="IPR036291">
    <property type="entry name" value="NAD(P)-bd_dom_sf"/>
</dbReference>
<dbReference type="SMART" id="SM00829">
    <property type="entry name" value="PKS_ER"/>
    <property type="match status" value="1"/>
</dbReference>
<dbReference type="AlphaFoldDB" id="A0A1E3QLU5"/>
<reference evidence="6" key="1">
    <citation type="submission" date="2016-05" db="EMBL/GenBank/DDBJ databases">
        <title>Comparative genomics of biotechnologically important yeasts.</title>
        <authorList>
            <consortium name="DOE Joint Genome Institute"/>
            <person name="Riley R."/>
            <person name="Haridas S."/>
            <person name="Wolfe K.H."/>
            <person name="Lopes M.R."/>
            <person name="Hittinger C.T."/>
            <person name="Goker M."/>
            <person name="Salamov A."/>
            <person name="Wisecaver J."/>
            <person name="Long T.M."/>
            <person name="Aerts A.L."/>
            <person name="Barry K."/>
            <person name="Choi C."/>
            <person name="Clum A."/>
            <person name="Coughlan A.Y."/>
            <person name="Deshpande S."/>
            <person name="Douglass A.P."/>
            <person name="Hanson S.J."/>
            <person name="Klenk H.-P."/>
            <person name="Labutti K."/>
            <person name="Lapidus A."/>
            <person name="Lindquist E."/>
            <person name="Lipzen A."/>
            <person name="Meier-Kolthoff J.P."/>
            <person name="Ohm R.A."/>
            <person name="Otillar R.P."/>
            <person name="Pangilinan J."/>
            <person name="Peng Y."/>
            <person name="Rokas A."/>
            <person name="Rosa C.A."/>
            <person name="Scheuner C."/>
            <person name="Sibirny A.A."/>
            <person name="Slot J.C."/>
            <person name="Stielow J.B."/>
            <person name="Sun H."/>
            <person name="Kurtzman C.P."/>
            <person name="Blackwell M."/>
            <person name="Grigoriev I.V."/>
            <person name="Jeffries T.W."/>
        </authorList>
    </citation>
    <scope>NUCLEOTIDE SEQUENCE [LARGE SCALE GENOMIC DNA]</scope>
    <source>
        <strain evidence="6">NRRL Y-12698</strain>
    </source>
</reference>
<keyword evidence="6" id="KW-1185">Reference proteome</keyword>
<keyword evidence="2" id="KW-0551">Lipid droplet</keyword>
<dbReference type="Pfam" id="PF13602">
    <property type="entry name" value="ADH_zinc_N_2"/>
    <property type="match status" value="1"/>
</dbReference>
<dbReference type="InterPro" id="IPR020843">
    <property type="entry name" value="ER"/>
</dbReference>
<dbReference type="Pfam" id="PF08240">
    <property type="entry name" value="ADH_N"/>
    <property type="match status" value="1"/>
</dbReference>
<dbReference type="PANTHER" id="PTHR11695:SF294">
    <property type="entry name" value="RETICULON-4-INTERACTING PROTEIN 1, MITOCHONDRIAL"/>
    <property type="match status" value="1"/>
</dbReference>
<dbReference type="SUPFAM" id="SSF51735">
    <property type="entry name" value="NAD(P)-binding Rossmann-fold domains"/>
    <property type="match status" value="1"/>
</dbReference>
<protein>
    <recommendedName>
        <fullName evidence="4">Enoyl reductase (ER) domain-containing protein</fullName>
    </recommendedName>
</protein>
<dbReference type="RefSeq" id="XP_018983991.1">
    <property type="nucleotide sequence ID" value="XM_019129315.1"/>
</dbReference>
<dbReference type="GeneID" id="30147168"/>
<dbReference type="InterPro" id="IPR013154">
    <property type="entry name" value="ADH-like_N"/>
</dbReference>
<organism evidence="5 6">
    <name type="scientific">Babjeviella inositovora NRRL Y-12698</name>
    <dbReference type="NCBI Taxonomy" id="984486"/>
    <lineage>
        <taxon>Eukaryota</taxon>
        <taxon>Fungi</taxon>
        <taxon>Dikarya</taxon>
        <taxon>Ascomycota</taxon>
        <taxon>Saccharomycotina</taxon>
        <taxon>Pichiomycetes</taxon>
        <taxon>Serinales incertae sedis</taxon>
        <taxon>Babjeviella</taxon>
    </lineage>
</organism>
<evidence type="ECO:0000256" key="1">
    <source>
        <dbReference type="ARBA" id="ARBA00004502"/>
    </source>
</evidence>
<dbReference type="InterPro" id="IPR011032">
    <property type="entry name" value="GroES-like_sf"/>
</dbReference>
<dbReference type="GO" id="GO:0005739">
    <property type="term" value="C:mitochondrion"/>
    <property type="evidence" value="ECO:0007669"/>
    <property type="project" value="TreeGrafter"/>
</dbReference>
<dbReference type="GO" id="GO:0016491">
    <property type="term" value="F:oxidoreductase activity"/>
    <property type="evidence" value="ECO:0007669"/>
    <property type="project" value="InterPro"/>
</dbReference>
<dbReference type="Proteomes" id="UP000094336">
    <property type="component" value="Unassembled WGS sequence"/>
</dbReference>
<evidence type="ECO:0000256" key="2">
    <source>
        <dbReference type="ARBA" id="ARBA00022677"/>
    </source>
</evidence>
<feature type="domain" description="Enoyl reductase (ER)" evidence="4">
    <location>
        <begin position="27"/>
        <end position="370"/>
    </location>
</feature>
<comment type="subcellular location">
    <subcellularLocation>
        <location evidence="1">Lipid droplet</location>
    </subcellularLocation>
</comment>
<sequence length="376" mass="41390">MSVRFETPHLTFRAITYKNCNEPFQITEETITLTKTSNEGYTVGDDELLVEVHAAALNPVDLYLYNSSYWIFGNKPKGLGRDYCGVAVKVGSNLSAKFSVGDRVAGVYTRPFGPGTVSEYVLINHKKFGSTLRVPPGVLLTDVELAAWPLVFSTAAEALEVHRGSKPIGKDSVVLVIGGATAVGQNLIQLAKNHYQVKKIVSVNSASSNAFVTGLGADYTIDYTVHQNLLKPTLEIIKTELEGEKFDFIMDTVGGSDYFSDINLVLKPRKEGSGYATIVGDQKSNYVSANIFKVLTFFGIFARIISSALGWGFKYSYFLLTPSEKYTSWAMDMFEEKKLKVTVDSCYAFEDHQSALARLSSNRAQGKIVIKVKKSL</sequence>
<dbReference type="Gene3D" id="3.40.50.720">
    <property type="entry name" value="NAD(P)-binding Rossmann-like Domain"/>
    <property type="match status" value="1"/>
</dbReference>
<evidence type="ECO:0000259" key="4">
    <source>
        <dbReference type="SMART" id="SM00829"/>
    </source>
</evidence>
<dbReference type="GO" id="GO:0005811">
    <property type="term" value="C:lipid droplet"/>
    <property type="evidence" value="ECO:0007669"/>
    <property type="project" value="UniProtKB-SubCell"/>
</dbReference>
<dbReference type="STRING" id="984486.A0A1E3QLU5"/>
<dbReference type="PANTHER" id="PTHR11695">
    <property type="entry name" value="ALCOHOL DEHYDROGENASE RELATED"/>
    <property type="match status" value="1"/>
</dbReference>
<dbReference type="SUPFAM" id="SSF50129">
    <property type="entry name" value="GroES-like"/>
    <property type="match status" value="1"/>
</dbReference>
<evidence type="ECO:0000256" key="3">
    <source>
        <dbReference type="ARBA" id="ARBA00038249"/>
    </source>
</evidence>
<dbReference type="InterPro" id="IPR050700">
    <property type="entry name" value="YIM1/Zinc_Alcohol_DH_Fams"/>
</dbReference>
<dbReference type="EMBL" id="KV454434">
    <property type="protein sequence ID" value="ODQ78663.1"/>
    <property type="molecule type" value="Genomic_DNA"/>
</dbReference>
<dbReference type="OrthoDB" id="3509362at2759"/>
<comment type="similarity">
    <text evidence="3">Belongs to the YIM1 family.</text>
</comment>